<organism evidence="1 2">
    <name type="scientific">Streblomastix strix</name>
    <dbReference type="NCBI Taxonomy" id="222440"/>
    <lineage>
        <taxon>Eukaryota</taxon>
        <taxon>Metamonada</taxon>
        <taxon>Preaxostyla</taxon>
        <taxon>Oxymonadida</taxon>
        <taxon>Streblomastigidae</taxon>
        <taxon>Streblomastix</taxon>
    </lineage>
</organism>
<dbReference type="InterPro" id="IPR011989">
    <property type="entry name" value="ARM-like"/>
</dbReference>
<dbReference type="AlphaFoldDB" id="A0A5J4TLZ6"/>
<dbReference type="EMBL" id="SNRW01029368">
    <property type="protein sequence ID" value="KAA6358783.1"/>
    <property type="molecule type" value="Genomic_DNA"/>
</dbReference>
<dbReference type="InterPro" id="IPR016024">
    <property type="entry name" value="ARM-type_fold"/>
</dbReference>
<gene>
    <name evidence="1" type="ORF">EZS28_045690</name>
</gene>
<protein>
    <submittedName>
        <fullName evidence="1">Uncharacterized protein</fullName>
    </submittedName>
</protein>
<evidence type="ECO:0000313" key="1">
    <source>
        <dbReference type="EMBL" id="KAA6358783.1"/>
    </source>
</evidence>
<dbReference type="Gene3D" id="1.25.10.10">
    <property type="entry name" value="Leucine-rich Repeat Variant"/>
    <property type="match status" value="1"/>
</dbReference>
<dbReference type="SUPFAM" id="SSF48371">
    <property type="entry name" value="ARM repeat"/>
    <property type="match status" value="1"/>
</dbReference>
<accession>A0A5J4TLZ6</accession>
<evidence type="ECO:0000313" key="2">
    <source>
        <dbReference type="Proteomes" id="UP000324800"/>
    </source>
</evidence>
<sequence length="152" mass="16890">MMTYYALGQYAVYISGPIDQDDIKSGLYSKEDLEIPRAPNNDALNSTIQVLLQGMINKKKNLQKSACTALEMVILQASKKMMNYVQVLIQVLNAAFTQYHISNTRLLCNIITALSDAVGKAGLIANEGELIKALMTMLQQKLQDRCSLEDEV</sequence>
<dbReference type="Proteomes" id="UP000324800">
    <property type="component" value="Unassembled WGS sequence"/>
</dbReference>
<comment type="caution">
    <text evidence="1">The sequence shown here is derived from an EMBL/GenBank/DDBJ whole genome shotgun (WGS) entry which is preliminary data.</text>
</comment>
<proteinExistence type="predicted"/>
<dbReference type="OrthoDB" id="951172at2759"/>
<name>A0A5J4TLZ6_9EUKA</name>
<reference evidence="1 2" key="1">
    <citation type="submission" date="2019-03" db="EMBL/GenBank/DDBJ databases">
        <title>Single cell metagenomics reveals metabolic interactions within the superorganism composed of flagellate Streblomastix strix and complex community of Bacteroidetes bacteria on its surface.</title>
        <authorList>
            <person name="Treitli S.C."/>
            <person name="Kolisko M."/>
            <person name="Husnik F."/>
            <person name="Keeling P."/>
            <person name="Hampl V."/>
        </authorList>
    </citation>
    <scope>NUCLEOTIDE SEQUENCE [LARGE SCALE GENOMIC DNA]</scope>
    <source>
        <strain evidence="1">ST1C</strain>
    </source>
</reference>